<dbReference type="PANTHER" id="PTHR47053:SF1">
    <property type="entry name" value="MUREIN DD-ENDOPEPTIDASE MEPH-RELATED"/>
    <property type="match status" value="1"/>
</dbReference>
<dbReference type="InterPro" id="IPR000064">
    <property type="entry name" value="NLP_P60_dom"/>
</dbReference>
<dbReference type="AlphaFoldDB" id="A0A151CD84"/>
<evidence type="ECO:0000256" key="1">
    <source>
        <dbReference type="ARBA" id="ARBA00007074"/>
    </source>
</evidence>
<dbReference type="GO" id="GO:0006508">
    <property type="term" value="P:proteolysis"/>
    <property type="evidence" value="ECO:0007669"/>
    <property type="project" value="UniProtKB-KW"/>
</dbReference>
<dbReference type="SUPFAM" id="SSF54001">
    <property type="entry name" value="Cysteine proteinases"/>
    <property type="match status" value="1"/>
</dbReference>
<dbReference type="OrthoDB" id="9807055at2"/>
<keyword evidence="2" id="KW-0645">Protease</keyword>
<protein>
    <recommendedName>
        <fullName evidence="5">NlpC/P60 domain-containing protein</fullName>
    </recommendedName>
</protein>
<evidence type="ECO:0000259" key="5">
    <source>
        <dbReference type="PROSITE" id="PS51935"/>
    </source>
</evidence>
<keyword evidence="3" id="KW-0378">Hydrolase</keyword>
<keyword evidence="7" id="KW-1185">Reference proteome</keyword>
<organism evidence="6 7">
    <name type="scientific">Sulfurovum riftiae</name>
    <dbReference type="NCBI Taxonomy" id="1630136"/>
    <lineage>
        <taxon>Bacteria</taxon>
        <taxon>Pseudomonadati</taxon>
        <taxon>Campylobacterota</taxon>
        <taxon>Epsilonproteobacteria</taxon>
        <taxon>Campylobacterales</taxon>
        <taxon>Sulfurovaceae</taxon>
        <taxon>Sulfurovum</taxon>
    </lineage>
</organism>
<comment type="similarity">
    <text evidence="1">Belongs to the peptidase C40 family.</text>
</comment>
<dbReference type="PANTHER" id="PTHR47053">
    <property type="entry name" value="MUREIN DD-ENDOPEPTIDASE MEPH-RELATED"/>
    <property type="match status" value="1"/>
</dbReference>
<dbReference type="RefSeq" id="WP_067332597.1">
    <property type="nucleotide sequence ID" value="NZ_LNKT01000072.1"/>
</dbReference>
<dbReference type="Pfam" id="PF00877">
    <property type="entry name" value="NLPC_P60"/>
    <property type="match status" value="1"/>
</dbReference>
<evidence type="ECO:0000256" key="3">
    <source>
        <dbReference type="ARBA" id="ARBA00022801"/>
    </source>
</evidence>
<feature type="domain" description="NlpC/P60" evidence="5">
    <location>
        <begin position="80"/>
        <end position="205"/>
    </location>
</feature>
<dbReference type="STRING" id="1630136.AS592_03965"/>
<proteinExistence type="inferred from homology"/>
<dbReference type="GO" id="GO:0008234">
    <property type="term" value="F:cysteine-type peptidase activity"/>
    <property type="evidence" value="ECO:0007669"/>
    <property type="project" value="UniProtKB-KW"/>
</dbReference>
<dbReference type="Gene3D" id="3.90.1720.10">
    <property type="entry name" value="endopeptidase domain like (from Nostoc punctiforme)"/>
    <property type="match status" value="1"/>
</dbReference>
<keyword evidence="4" id="KW-0788">Thiol protease</keyword>
<comment type="caution">
    <text evidence="6">The sequence shown here is derived from an EMBL/GenBank/DDBJ whole genome shotgun (WGS) entry which is preliminary data.</text>
</comment>
<dbReference type="PROSITE" id="PS51935">
    <property type="entry name" value="NLPC_P60"/>
    <property type="match status" value="1"/>
</dbReference>
<accession>A0A151CD84</accession>
<reference evidence="6 7" key="1">
    <citation type="submission" date="2015-11" db="EMBL/GenBank/DDBJ databases">
        <title>Draft genome of Sulfurovum riftiae 1812E, a member of the Epsilonproteobacteria isolated from the tube of the deep-sea hydrothermal vent tubewom Riftia pachyptila.</title>
        <authorList>
            <person name="Vetriani C."/>
            <person name="Giovannelli D."/>
        </authorList>
    </citation>
    <scope>NUCLEOTIDE SEQUENCE [LARGE SCALE GENOMIC DNA]</scope>
    <source>
        <strain evidence="6 7">1812E</strain>
    </source>
</reference>
<gene>
    <name evidence="6" type="ORF">AS592_03965</name>
</gene>
<evidence type="ECO:0000256" key="4">
    <source>
        <dbReference type="ARBA" id="ARBA00022807"/>
    </source>
</evidence>
<dbReference type="Proteomes" id="UP000075359">
    <property type="component" value="Unassembled WGS sequence"/>
</dbReference>
<dbReference type="InterPro" id="IPR038765">
    <property type="entry name" value="Papain-like_cys_pep_sf"/>
</dbReference>
<evidence type="ECO:0000256" key="2">
    <source>
        <dbReference type="ARBA" id="ARBA00022670"/>
    </source>
</evidence>
<name>A0A151CD84_9BACT</name>
<sequence>MKKYLTLSLTLFPLLLWGEACEIKIDRVTHDSGHFSIDLNYDEKCEILIDHESGKIVLVSKASESNTTRSEEIKPVQTENTKIEKMISLAKSKLGDSYAPAKAGPDHFDCSGFVYYLHKESGISIPRSSLAQSKSGEKLTREEIRRGDILFFDTHNRGHVNHSGIYLGEGKFIHSSSGKAYGVTISDLDKGFYKEKFLWGIRKIL</sequence>
<dbReference type="InterPro" id="IPR051202">
    <property type="entry name" value="Peptidase_C40"/>
</dbReference>
<evidence type="ECO:0000313" key="6">
    <source>
        <dbReference type="EMBL" id="KYJ85478.1"/>
    </source>
</evidence>
<dbReference type="EMBL" id="LNKT01000072">
    <property type="protein sequence ID" value="KYJ85478.1"/>
    <property type="molecule type" value="Genomic_DNA"/>
</dbReference>
<evidence type="ECO:0000313" key="7">
    <source>
        <dbReference type="Proteomes" id="UP000075359"/>
    </source>
</evidence>